<keyword evidence="2" id="KW-1185">Reference proteome</keyword>
<name>A0ABP6QAK8_9ACTN</name>
<evidence type="ECO:0000313" key="1">
    <source>
        <dbReference type="EMBL" id="GAA3215370.1"/>
    </source>
</evidence>
<reference evidence="2" key="1">
    <citation type="journal article" date="2019" name="Int. J. Syst. Evol. Microbiol.">
        <title>The Global Catalogue of Microorganisms (GCM) 10K type strain sequencing project: providing services to taxonomists for standard genome sequencing and annotation.</title>
        <authorList>
            <consortium name="The Broad Institute Genomics Platform"/>
            <consortium name="The Broad Institute Genome Sequencing Center for Infectious Disease"/>
            <person name="Wu L."/>
            <person name="Ma J."/>
        </authorList>
    </citation>
    <scope>NUCLEOTIDE SEQUENCE [LARGE SCALE GENOMIC DNA]</scope>
    <source>
        <strain evidence="2">JCM 9377</strain>
    </source>
</reference>
<evidence type="ECO:0008006" key="3">
    <source>
        <dbReference type="Google" id="ProtNLM"/>
    </source>
</evidence>
<gene>
    <name evidence="1" type="ORF">GCM10010468_36730</name>
</gene>
<protein>
    <recommendedName>
        <fullName evidence="3">SPOR domain-containing protein</fullName>
    </recommendedName>
</protein>
<dbReference type="EMBL" id="BAAAUV010000008">
    <property type="protein sequence ID" value="GAA3215370.1"/>
    <property type="molecule type" value="Genomic_DNA"/>
</dbReference>
<comment type="caution">
    <text evidence="1">The sequence shown here is derived from an EMBL/GenBank/DDBJ whole genome shotgun (WGS) entry which is preliminary data.</text>
</comment>
<organism evidence="1 2">
    <name type="scientific">Actinocorallia longicatena</name>
    <dbReference type="NCBI Taxonomy" id="111803"/>
    <lineage>
        <taxon>Bacteria</taxon>
        <taxon>Bacillati</taxon>
        <taxon>Actinomycetota</taxon>
        <taxon>Actinomycetes</taxon>
        <taxon>Streptosporangiales</taxon>
        <taxon>Thermomonosporaceae</taxon>
        <taxon>Actinocorallia</taxon>
    </lineage>
</organism>
<accession>A0ABP6QAK8</accession>
<evidence type="ECO:0000313" key="2">
    <source>
        <dbReference type="Proteomes" id="UP001501237"/>
    </source>
</evidence>
<proteinExistence type="predicted"/>
<sequence length="55" mass="6383">MADEGQWFFCLKHMRVEHGAGCPDKVRMGPYATEAEAKLAIEKARERNETWEKDD</sequence>
<dbReference type="Proteomes" id="UP001501237">
    <property type="component" value="Unassembled WGS sequence"/>
</dbReference>